<evidence type="ECO:0000256" key="10">
    <source>
        <dbReference type="ARBA" id="ARBA00023317"/>
    </source>
</evidence>
<evidence type="ECO:0000256" key="6">
    <source>
        <dbReference type="ARBA" id="ARBA00023115"/>
    </source>
</evidence>
<dbReference type="SUPFAM" id="SSF56276">
    <property type="entry name" value="S-adenosylmethionine decarboxylase"/>
    <property type="match status" value="1"/>
</dbReference>
<dbReference type="Proteomes" id="UP000233786">
    <property type="component" value="Unassembled WGS sequence"/>
</dbReference>
<dbReference type="RefSeq" id="WP_049887586.1">
    <property type="nucleotide sequence ID" value="NZ_CP061007.1"/>
</dbReference>
<evidence type="ECO:0000256" key="3">
    <source>
        <dbReference type="ARBA" id="ARBA00022793"/>
    </source>
</evidence>
<evidence type="ECO:0000256" key="1">
    <source>
        <dbReference type="ARBA" id="ARBA00001928"/>
    </source>
</evidence>
<keyword evidence="7" id="KW-0865">Zymogen</keyword>
<evidence type="ECO:0000256" key="9">
    <source>
        <dbReference type="ARBA" id="ARBA00023270"/>
    </source>
</evidence>
<dbReference type="AlphaFoldDB" id="A0A2N3XV22"/>
<keyword evidence="9" id="KW-0704">Schiff base</keyword>
<dbReference type="GO" id="GO:0005829">
    <property type="term" value="C:cytosol"/>
    <property type="evidence" value="ECO:0007669"/>
    <property type="project" value="TreeGrafter"/>
</dbReference>
<evidence type="ECO:0000256" key="8">
    <source>
        <dbReference type="ARBA" id="ARBA00023239"/>
    </source>
</evidence>
<evidence type="ECO:0000256" key="7">
    <source>
        <dbReference type="ARBA" id="ARBA00023145"/>
    </source>
</evidence>
<dbReference type="GO" id="GO:0004014">
    <property type="term" value="F:adenosylmethionine decarboxylase activity"/>
    <property type="evidence" value="ECO:0007669"/>
    <property type="project" value="InterPro"/>
</dbReference>
<dbReference type="Pfam" id="PF02675">
    <property type="entry name" value="AdoMet_dc"/>
    <property type="match status" value="1"/>
</dbReference>
<keyword evidence="12" id="KW-1185">Reference proteome</keyword>
<dbReference type="OrthoDB" id="9793120at2"/>
<keyword evidence="4" id="KW-0068">Autocatalytic cleavage</keyword>
<accession>A0A2N3XV22</accession>
<gene>
    <name evidence="11" type="ORF">A8926_2115</name>
</gene>
<dbReference type="STRING" id="994479.GCA_000194155_01967"/>
<dbReference type="EMBL" id="PJNB01000001">
    <property type="protein sequence ID" value="PKW14495.1"/>
    <property type="molecule type" value="Genomic_DNA"/>
</dbReference>
<evidence type="ECO:0000313" key="12">
    <source>
        <dbReference type="Proteomes" id="UP000233786"/>
    </source>
</evidence>
<comment type="cofactor">
    <cofactor evidence="1">
        <name>pyruvate</name>
        <dbReference type="ChEBI" id="CHEBI:15361"/>
    </cofactor>
</comment>
<dbReference type="Gene3D" id="3.60.90.10">
    <property type="entry name" value="S-adenosylmethionine decarboxylase"/>
    <property type="match status" value="1"/>
</dbReference>
<evidence type="ECO:0000313" key="11">
    <source>
        <dbReference type="EMBL" id="PKW14495.1"/>
    </source>
</evidence>
<reference evidence="11" key="1">
    <citation type="submission" date="2017-12" db="EMBL/GenBank/DDBJ databases">
        <title>Sequencing the genomes of 1000 Actinobacteria strains.</title>
        <authorList>
            <person name="Klenk H.-P."/>
        </authorList>
    </citation>
    <scope>NUCLEOTIDE SEQUENCE [LARGE SCALE GENOMIC DNA]</scope>
    <source>
        <strain evidence="11">DSM 44228</strain>
    </source>
</reference>
<organism evidence="11 12">
    <name type="scientific">Saccharopolyspora spinosa</name>
    <dbReference type="NCBI Taxonomy" id="60894"/>
    <lineage>
        <taxon>Bacteria</taxon>
        <taxon>Bacillati</taxon>
        <taxon>Actinomycetota</taxon>
        <taxon>Actinomycetes</taxon>
        <taxon>Pseudonocardiales</taxon>
        <taxon>Pseudonocardiaceae</taxon>
        <taxon>Saccharopolyspora</taxon>
    </lineage>
</organism>
<proteinExistence type="predicted"/>
<dbReference type="InterPro" id="IPR016067">
    <property type="entry name" value="S-AdoMet_deCO2ase_core"/>
</dbReference>
<comment type="caution">
    <text evidence="11">The sequence shown here is derived from an EMBL/GenBank/DDBJ whole genome shotgun (WGS) entry which is preliminary data.</text>
</comment>
<keyword evidence="3" id="KW-0210">Decarboxylase</keyword>
<dbReference type="PANTHER" id="PTHR33866:SF2">
    <property type="entry name" value="S-ADENOSYLMETHIONINE DECARBOXYLASE PROENZYME"/>
    <property type="match status" value="1"/>
</dbReference>
<evidence type="ECO:0000256" key="4">
    <source>
        <dbReference type="ARBA" id="ARBA00022813"/>
    </source>
</evidence>
<keyword evidence="6" id="KW-0620">Polyamine biosynthesis</keyword>
<protein>
    <submittedName>
        <fullName evidence="11">S-adenosylmethionine decarboxylase</fullName>
    </submittedName>
</protein>
<dbReference type="PANTHER" id="PTHR33866">
    <property type="entry name" value="S-ADENOSYLMETHIONINE DECARBOXYLASE PROENZYME"/>
    <property type="match status" value="1"/>
</dbReference>
<keyword evidence="10" id="KW-0670">Pyruvate</keyword>
<keyword evidence="8" id="KW-0456">Lyase</keyword>
<dbReference type="InterPro" id="IPR003826">
    <property type="entry name" value="AdoMetDC_fam_prok"/>
</dbReference>
<keyword evidence="2" id="KW-0949">S-adenosyl-L-methionine</keyword>
<sequence>MIHAVYDITGCNMPAPDTGPLLDAMRATASQLGCTVLGELPVLFQPHGTTCVLVLAESHLTVSTWPEHQLAHLDVFTCRADIDPEHAITPILDVLGGRAIHGQRIHRTGPRSAFRV</sequence>
<name>A0A2N3XV22_SACSN</name>
<evidence type="ECO:0000256" key="2">
    <source>
        <dbReference type="ARBA" id="ARBA00022691"/>
    </source>
</evidence>
<dbReference type="GO" id="GO:0008295">
    <property type="term" value="P:spermidine biosynthetic process"/>
    <property type="evidence" value="ECO:0007669"/>
    <property type="project" value="UniProtKB-KW"/>
</dbReference>
<keyword evidence="5" id="KW-0745">Spermidine biosynthesis</keyword>
<evidence type="ECO:0000256" key="5">
    <source>
        <dbReference type="ARBA" id="ARBA00023066"/>
    </source>
</evidence>